<keyword evidence="1 6" id="KW-0963">Cytoplasm</keyword>
<feature type="binding site" evidence="6">
    <location>
        <begin position="124"/>
        <end position="125"/>
    </location>
    <ligand>
        <name>S-adenosyl-L-methionine</name>
        <dbReference type="ChEBI" id="CHEBI:59789"/>
    </ligand>
</feature>
<sequence>MTLSNNVFPNVSRETSDRLEVYEDLLKKWNPAINLVSKLSLNDLRNRHFIDSMQVFDLKSDSSKTWVDIGSGGGFPGLVCAIMAADAAPQIEFHLVESDIRKATFLRNVAREVGIKISVHSERIEKLNCFNADILSARALASLEKLLEFAVLHLSSGGVALFPKGVSFKEEIETARLEWKFDVIEYQSQTDENSVVLKVGNIARV</sequence>
<name>A0A3N4U1L7_9RHOB</name>
<keyword evidence="2 6" id="KW-0698">rRNA processing</keyword>
<proteinExistence type="inferred from homology"/>
<comment type="subcellular location">
    <subcellularLocation>
        <location evidence="6">Cytoplasm</location>
    </subcellularLocation>
</comment>
<feature type="binding site" evidence="6">
    <location>
        <position position="75"/>
    </location>
    <ligand>
        <name>S-adenosyl-L-methionine</name>
        <dbReference type="ChEBI" id="CHEBI:59789"/>
    </ligand>
</feature>
<organism evidence="7 8">
    <name type="scientific">Pacificibacter maritimus</name>
    <dbReference type="NCBI Taxonomy" id="762213"/>
    <lineage>
        <taxon>Bacteria</taxon>
        <taxon>Pseudomonadati</taxon>
        <taxon>Pseudomonadota</taxon>
        <taxon>Alphaproteobacteria</taxon>
        <taxon>Rhodobacterales</taxon>
        <taxon>Roseobacteraceae</taxon>
        <taxon>Pacificibacter</taxon>
    </lineage>
</organism>
<dbReference type="SUPFAM" id="SSF53335">
    <property type="entry name" value="S-adenosyl-L-methionine-dependent methyltransferases"/>
    <property type="match status" value="1"/>
</dbReference>
<evidence type="ECO:0000256" key="6">
    <source>
        <dbReference type="HAMAP-Rule" id="MF_00074"/>
    </source>
</evidence>
<dbReference type="OrthoDB" id="9808773at2"/>
<dbReference type="NCBIfam" id="TIGR00138">
    <property type="entry name" value="rsmG_gidB"/>
    <property type="match status" value="1"/>
</dbReference>
<dbReference type="Proteomes" id="UP000269689">
    <property type="component" value="Unassembled WGS sequence"/>
</dbReference>
<comment type="caution">
    <text evidence="7">The sequence shown here is derived from an EMBL/GenBank/DDBJ whole genome shotgun (WGS) entry which is preliminary data.</text>
</comment>
<feature type="binding site" evidence="6">
    <location>
        <position position="70"/>
    </location>
    <ligand>
        <name>S-adenosyl-L-methionine</name>
        <dbReference type="ChEBI" id="CHEBI:59789"/>
    </ligand>
</feature>
<keyword evidence="4 6" id="KW-0808">Transferase</keyword>
<dbReference type="InterPro" id="IPR003682">
    <property type="entry name" value="rRNA_ssu_MeTfrase_G"/>
</dbReference>
<evidence type="ECO:0000256" key="1">
    <source>
        <dbReference type="ARBA" id="ARBA00022490"/>
    </source>
</evidence>
<evidence type="ECO:0000256" key="5">
    <source>
        <dbReference type="ARBA" id="ARBA00022691"/>
    </source>
</evidence>
<keyword evidence="5 6" id="KW-0949">S-adenosyl-L-methionine</keyword>
<evidence type="ECO:0000256" key="4">
    <source>
        <dbReference type="ARBA" id="ARBA00022679"/>
    </source>
</evidence>
<dbReference type="AlphaFoldDB" id="A0A3N4U1L7"/>
<keyword evidence="8" id="KW-1185">Reference proteome</keyword>
<reference evidence="7 8" key="1">
    <citation type="submission" date="2018-11" db="EMBL/GenBank/DDBJ databases">
        <title>Genomic Encyclopedia of Type Strains, Phase IV (KMG-IV): sequencing the most valuable type-strain genomes for metagenomic binning, comparative biology and taxonomic classification.</title>
        <authorList>
            <person name="Goeker M."/>
        </authorList>
    </citation>
    <scope>NUCLEOTIDE SEQUENCE [LARGE SCALE GENOMIC DNA]</scope>
    <source>
        <strain evidence="7 8">DSM 104731</strain>
    </source>
</reference>
<dbReference type="HAMAP" id="MF_00074">
    <property type="entry name" value="16SrRNA_methyltr_G"/>
    <property type="match status" value="1"/>
</dbReference>
<dbReference type="PANTHER" id="PTHR31760">
    <property type="entry name" value="S-ADENOSYL-L-METHIONINE-DEPENDENT METHYLTRANSFERASES SUPERFAMILY PROTEIN"/>
    <property type="match status" value="1"/>
</dbReference>
<dbReference type="Pfam" id="PF02527">
    <property type="entry name" value="GidB"/>
    <property type="match status" value="1"/>
</dbReference>
<comment type="similarity">
    <text evidence="6">Belongs to the methyltransferase superfamily. RNA methyltransferase RsmG family.</text>
</comment>
<dbReference type="InterPro" id="IPR029063">
    <property type="entry name" value="SAM-dependent_MTases_sf"/>
</dbReference>
<feature type="binding site" evidence="6">
    <location>
        <position position="138"/>
    </location>
    <ligand>
        <name>S-adenosyl-L-methionine</name>
        <dbReference type="ChEBI" id="CHEBI:59789"/>
    </ligand>
</feature>
<dbReference type="GO" id="GO:0070043">
    <property type="term" value="F:rRNA (guanine-N7-)-methyltransferase activity"/>
    <property type="evidence" value="ECO:0007669"/>
    <property type="project" value="UniProtKB-UniRule"/>
</dbReference>
<accession>A0A3N4U1L7</accession>
<dbReference type="RefSeq" id="WP_123793584.1">
    <property type="nucleotide sequence ID" value="NZ_RKQK01000004.1"/>
</dbReference>
<gene>
    <name evidence="6" type="primary">rsmG</name>
    <name evidence="7" type="ORF">EDD53_2476</name>
</gene>
<evidence type="ECO:0000256" key="3">
    <source>
        <dbReference type="ARBA" id="ARBA00022603"/>
    </source>
</evidence>
<dbReference type="PIRSF" id="PIRSF003078">
    <property type="entry name" value="GidB"/>
    <property type="match status" value="1"/>
</dbReference>
<dbReference type="GO" id="GO:0005829">
    <property type="term" value="C:cytosol"/>
    <property type="evidence" value="ECO:0007669"/>
    <property type="project" value="TreeGrafter"/>
</dbReference>
<dbReference type="EC" id="2.1.1.170" evidence="6"/>
<comment type="catalytic activity">
    <reaction evidence="6">
        <text>guanosine(527) in 16S rRNA + S-adenosyl-L-methionine = N(7)-methylguanosine(527) in 16S rRNA + S-adenosyl-L-homocysteine</text>
        <dbReference type="Rhea" id="RHEA:42732"/>
        <dbReference type="Rhea" id="RHEA-COMP:10209"/>
        <dbReference type="Rhea" id="RHEA-COMP:10210"/>
        <dbReference type="ChEBI" id="CHEBI:57856"/>
        <dbReference type="ChEBI" id="CHEBI:59789"/>
        <dbReference type="ChEBI" id="CHEBI:74269"/>
        <dbReference type="ChEBI" id="CHEBI:74480"/>
        <dbReference type="EC" id="2.1.1.170"/>
    </reaction>
</comment>
<comment type="caution">
    <text evidence="6">Lacks conserved residue(s) required for the propagation of feature annotation.</text>
</comment>
<dbReference type="EMBL" id="RKQK01000004">
    <property type="protein sequence ID" value="RPE64716.1"/>
    <property type="molecule type" value="Genomic_DNA"/>
</dbReference>
<comment type="function">
    <text evidence="6">Specifically methylates the N7 position of guanine in position 527 of 16S rRNA.</text>
</comment>
<evidence type="ECO:0000313" key="8">
    <source>
        <dbReference type="Proteomes" id="UP000269689"/>
    </source>
</evidence>
<keyword evidence="3 6" id="KW-0489">Methyltransferase</keyword>
<dbReference type="PANTHER" id="PTHR31760:SF0">
    <property type="entry name" value="S-ADENOSYL-L-METHIONINE-DEPENDENT METHYLTRANSFERASES SUPERFAMILY PROTEIN"/>
    <property type="match status" value="1"/>
</dbReference>
<evidence type="ECO:0000256" key="2">
    <source>
        <dbReference type="ARBA" id="ARBA00022552"/>
    </source>
</evidence>
<dbReference type="Gene3D" id="3.40.50.150">
    <property type="entry name" value="Vaccinia Virus protein VP39"/>
    <property type="match status" value="1"/>
</dbReference>
<evidence type="ECO:0000313" key="7">
    <source>
        <dbReference type="EMBL" id="RPE64716.1"/>
    </source>
</evidence>
<protein>
    <recommendedName>
        <fullName evidence="6">Ribosomal RNA small subunit methyltransferase G</fullName>
        <ecNumber evidence="6">2.1.1.170</ecNumber>
    </recommendedName>
    <alternativeName>
        <fullName evidence="6">16S rRNA 7-methylguanosine methyltransferase</fullName>
        <shortName evidence="6">16S rRNA m7G methyltransferase</shortName>
    </alternativeName>
</protein>